<dbReference type="EMBL" id="MVHM01000001">
    <property type="protein sequence ID" value="ORA41488.1"/>
    <property type="molecule type" value="Genomic_DNA"/>
</dbReference>
<sequence>MVDTSGAVALLGLVEAPNYVDGYIAAHNLDKIVARHALIEDAGGTYILRATTMDLATVRALADEAPVLAALDLAESLDIRERRIGLNFLDDTLKRLNG</sequence>
<organism evidence="1 2">
    <name type="scientific">Mycobacterium branderi</name>
    <dbReference type="NCBI Taxonomy" id="43348"/>
    <lineage>
        <taxon>Bacteria</taxon>
        <taxon>Bacillati</taxon>
        <taxon>Actinomycetota</taxon>
        <taxon>Actinomycetes</taxon>
        <taxon>Mycobacteriales</taxon>
        <taxon>Mycobacteriaceae</taxon>
        <taxon>Mycobacterium</taxon>
    </lineage>
</organism>
<evidence type="ECO:0000313" key="2">
    <source>
        <dbReference type="Proteomes" id="UP000192441"/>
    </source>
</evidence>
<comment type="caution">
    <text evidence="1">The sequence shown here is derived from an EMBL/GenBank/DDBJ whole genome shotgun (WGS) entry which is preliminary data.</text>
</comment>
<evidence type="ECO:0000313" key="1">
    <source>
        <dbReference type="EMBL" id="ORA41488.1"/>
    </source>
</evidence>
<protein>
    <submittedName>
        <fullName evidence="1">Uncharacterized protein</fullName>
    </submittedName>
</protein>
<dbReference type="Proteomes" id="UP000192441">
    <property type="component" value="Unassembled WGS sequence"/>
</dbReference>
<name>A0AA91M1H7_9MYCO</name>
<proteinExistence type="predicted"/>
<dbReference type="AlphaFoldDB" id="A0AA91M1H7"/>
<gene>
    <name evidence="1" type="ORF">BST20_05180</name>
</gene>
<accession>A0AA91M1H7</accession>
<reference evidence="1 2" key="1">
    <citation type="submission" date="2016-12" db="EMBL/GenBank/DDBJ databases">
        <title>The new phylogeny of genus Mycobacterium.</title>
        <authorList>
            <person name="Tortoli E."/>
            <person name="Trovato A."/>
            <person name="Cirillo D.M."/>
        </authorList>
    </citation>
    <scope>NUCLEOTIDE SEQUENCE [LARGE SCALE GENOMIC DNA]</scope>
    <source>
        <strain evidence="1 2">DSM 44624</strain>
    </source>
</reference>